<feature type="compositionally biased region" description="Basic and acidic residues" evidence="1">
    <location>
        <begin position="1"/>
        <end position="16"/>
    </location>
</feature>
<evidence type="ECO:0000313" key="2">
    <source>
        <dbReference type="EMBL" id="OGZ58048.1"/>
    </source>
</evidence>
<comment type="caution">
    <text evidence="2">The sequence shown here is derived from an EMBL/GenBank/DDBJ whole genome shotgun (WGS) entry which is preliminary data.</text>
</comment>
<gene>
    <name evidence="2" type="ORF">A2827_01400</name>
</gene>
<proteinExistence type="predicted"/>
<dbReference type="EMBL" id="MHOD01000015">
    <property type="protein sequence ID" value="OGZ58048.1"/>
    <property type="molecule type" value="Genomic_DNA"/>
</dbReference>
<evidence type="ECO:0000256" key="1">
    <source>
        <dbReference type="SAM" id="MobiDB-lite"/>
    </source>
</evidence>
<reference evidence="2 3" key="1">
    <citation type="journal article" date="2016" name="Nat. Commun.">
        <title>Thousands of microbial genomes shed light on interconnected biogeochemical processes in an aquifer system.</title>
        <authorList>
            <person name="Anantharaman K."/>
            <person name="Brown C.T."/>
            <person name="Hug L.A."/>
            <person name="Sharon I."/>
            <person name="Castelle C.J."/>
            <person name="Probst A.J."/>
            <person name="Thomas B.C."/>
            <person name="Singh A."/>
            <person name="Wilkins M.J."/>
            <person name="Karaoz U."/>
            <person name="Brodie E.L."/>
            <person name="Williams K.H."/>
            <person name="Hubbard S.S."/>
            <person name="Banfield J.F."/>
        </authorList>
    </citation>
    <scope>NUCLEOTIDE SEQUENCE [LARGE SCALE GENOMIC DNA]</scope>
</reference>
<dbReference type="STRING" id="1802158.A2827_01400"/>
<organism evidence="2 3">
    <name type="scientific">Candidatus Spechtbacteria bacterium RIFCSPHIGHO2_01_FULL_43_30</name>
    <dbReference type="NCBI Taxonomy" id="1802158"/>
    <lineage>
        <taxon>Bacteria</taxon>
        <taxon>Candidatus Spechtiibacteriota</taxon>
    </lineage>
</organism>
<accession>A0A1G2H7Z3</accession>
<evidence type="ECO:0000313" key="3">
    <source>
        <dbReference type="Proteomes" id="UP000177932"/>
    </source>
</evidence>
<feature type="region of interest" description="Disordered" evidence="1">
    <location>
        <begin position="1"/>
        <end position="48"/>
    </location>
</feature>
<feature type="region of interest" description="Disordered" evidence="1">
    <location>
        <begin position="104"/>
        <end position="127"/>
    </location>
</feature>
<feature type="compositionally biased region" description="Polar residues" evidence="1">
    <location>
        <begin position="31"/>
        <end position="45"/>
    </location>
</feature>
<dbReference type="AlphaFoldDB" id="A0A1G2H7Z3"/>
<dbReference type="Proteomes" id="UP000177932">
    <property type="component" value="Unassembled WGS sequence"/>
</dbReference>
<protein>
    <submittedName>
        <fullName evidence="2">Uncharacterized protein</fullName>
    </submittedName>
</protein>
<sequence length="267" mass="29587">MPKIMQEYKKDDDRQSDNSNSFDSSSEKNRNPNQVQFPQFGNVNIENKGGRINFDPSVSKKIEAAKSNGWGAQFSSFVLAHKKTIVIGIVGAILFLGGSLISRNSGDKSEDEVSESSAITNDTRDESEGNLVKPIEIKLDEDGQIVIDQVGPMPEKDDAQQKISNSKKQFEIGGDSITVTAKSGDGITHLARTAINQYLDDTRKSLTPEQKIYAEDYVQNRMGSNYLEIGQKLSFSEDILNEAVTKANALQEWQIQNLKKYTSNLSI</sequence>
<name>A0A1G2H7Z3_9BACT</name>